<protein>
    <recommendedName>
        <fullName evidence="1">F-box domain-containing protein</fullName>
    </recommendedName>
</protein>
<comment type="caution">
    <text evidence="2">The sequence shown here is derived from an EMBL/GenBank/DDBJ whole genome shotgun (WGS) entry which is preliminary data.</text>
</comment>
<feature type="domain" description="F-box" evidence="1">
    <location>
        <begin position="2"/>
        <end position="44"/>
    </location>
</feature>
<reference evidence="2 3" key="1">
    <citation type="submission" date="2018-06" db="EMBL/GenBank/DDBJ databases">
        <title>Comparative genomics reveals the genomic features of Rhizophagus irregularis, R. cerebriforme, R. diaphanum and Gigaspora rosea, and their symbiotic lifestyle signature.</title>
        <authorList>
            <person name="Morin E."/>
            <person name="San Clemente H."/>
            <person name="Chen E.C.H."/>
            <person name="De La Providencia I."/>
            <person name="Hainaut M."/>
            <person name="Kuo A."/>
            <person name="Kohler A."/>
            <person name="Murat C."/>
            <person name="Tang N."/>
            <person name="Roy S."/>
            <person name="Loubradou J."/>
            <person name="Henrissat B."/>
            <person name="Grigoriev I.V."/>
            <person name="Corradi N."/>
            <person name="Roux C."/>
            <person name="Martin F.M."/>
        </authorList>
    </citation>
    <scope>NUCLEOTIDE SEQUENCE [LARGE SCALE GENOMIC DNA]</scope>
    <source>
        <strain evidence="2 3">DAOM 227022</strain>
    </source>
</reference>
<dbReference type="InterPro" id="IPR032675">
    <property type="entry name" value="LRR_dom_sf"/>
</dbReference>
<organism evidence="2 3">
    <name type="scientific">Glomus cerebriforme</name>
    <dbReference type="NCBI Taxonomy" id="658196"/>
    <lineage>
        <taxon>Eukaryota</taxon>
        <taxon>Fungi</taxon>
        <taxon>Fungi incertae sedis</taxon>
        <taxon>Mucoromycota</taxon>
        <taxon>Glomeromycotina</taxon>
        <taxon>Glomeromycetes</taxon>
        <taxon>Glomerales</taxon>
        <taxon>Glomeraceae</taxon>
        <taxon>Glomus</taxon>
    </lineage>
</organism>
<evidence type="ECO:0000259" key="1">
    <source>
        <dbReference type="Pfam" id="PF12937"/>
    </source>
</evidence>
<dbReference type="Gene3D" id="3.80.10.10">
    <property type="entry name" value="Ribonuclease Inhibitor"/>
    <property type="match status" value="1"/>
</dbReference>
<dbReference type="EMBL" id="QKYT01000704">
    <property type="protein sequence ID" value="RIA82114.1"/>
    <property type="molecule type" value="Genomic_DNA"/>
</dbReference>
<dbReference type="AlphaFoldDB" id="A0A397SHZ5"/>
<dbReference type="InterPro" id="IPR001810">
    <property type="entry name" value="F-box_dom"/>
</dbReference>
<sequence>MAQLPVDCLNEILEYLEDDKTTLQSCLLVNHLWCEISFRIFWRNGFKFRISNFRTLIVCLPNESKEILHKNEIIISTPTSKSPMFNYASFCRVLSLNRVYYKLEQLLKNQQTISFQNLSNNTNIVTQEFLSEKDFENFERLQHTIFPLLQILIIKNYLQNYELLTKFLENNGKNLRELFVNCYVNYSDNTLNLAIAVFCPNLRKLSVGFKNGELETLKIVFNSCHYLESIKIWCGGEFLSDKEALEACVNYSQKNFYEIILFYQHYEQSELLPEELESFFIRWI</sequence>
<dbReference type="Pfam" id="PF12937">
    <property type="entry name" value="F-box-like"/>
    <property type="match status" value="1"/>
</dbReference>
<gene>
    <name evidence="2" type="ORF">C1645_835889</name>
</gene>
<proteinExistence type="predicted"/>
<dbReference type="SUPFAM" id="SSF81383">
    <property type="entry name" value="F-box domain"/>
    <property type="match status" value="1"/>
</dbReference>
<keyword evidence="3" id="KW-1185">Reference proteome</keyword>
<evidence type="ECO:0000313" key="2">
    <source>
        <dbReference type="EMBL" id="RIA82114.1"/>
    </source>
</evidence>
<dbReference type="InterPro" id="IPR036047">
    <property type="entry name" value="F-box-like_dom_sf"/>
</dbReference>
<dbReference type="OrthoDB" id="2438185at2759"/>
<accession>A0A397SHZ5</accession>
<dbReference type="Proteomes" id="UP000265703">
    <property type="component" value="Unassembled WGS sequence"/>
</dbReference>
<name>A0A397SHZ5_9GLOM</name>
<evidence type="ECO:0000313" key="3">
    <source>
        <dbReference type="Proteomes" id="UP000265703"/>
    </source>
</evidence>